<evidence type="ECO:0000313" key="2">
    <source>
        <dbReference type="EMBL" id="MBU5484385.1"/>
    </source>
</evidence>
<evidence type="ECO:0000259" key="1">
    <source>
        <dbReference type="Pfam" id="PF22526"/>
    </source>
</evidence>
<organism evidence="2 3">
    <name type="scientific">Clostridium mobile</name>
    <dbReference type="NCBI Taxonomy" id="2841512"/>
    <lineage>
        <taxon>Bacteria</taxon>
        <taxon>Bacillati</taxon>
        <taxon>Bacillota</taxon>
        <taxon>Clostridia</taxon>
        <taxon>Eubacteriales</taxon>
        <taxon>Clostridiaceae</taxon>
        <taxon>Clostridium</taxon>
    </lineage>
</organism>
<name>A0ABS6EHA4_9CLOT</name>
<dbReference type="InterPro" id="IPR054269">
    <property type="entry name" value="DUF7000"/>
</dbReference>
<dbReference type="Pfam" id="PF22526">
    <property type="entry name" value="DUF7000"/>
    <property type="match status" value="1"/>
</dbReference>
<gene>
    <name evidence="2" type="ORF">KQI86_08600</name>
</gene>
<accession>A0ABS6EHA4</accession>
<protein>
    <recommendedName>
        <fullName evidence="1">DUF7000 domain-containing protein</fullName>
    </recommendedName>
</protein>
<reference evidence="2 3" key="1">
    <citation type="submission" date="2021-06" db="EMBL/GenBank/DDBJ databases">
        <authorList>
            <person name="Sun Q."/>
            <person name="Li D."/>
        </authorList>
    </citation>
    <scope>NUCLEOTIDE SEQUENCE [LARGE SCALE GENOMIC DNA]</scope>
    <source>
        <strain evidence="2 3">MSJ-11</strain>
    </source>
</reference>
<sequence>MESLSKSLSEYVKLLQETNLQKAYKGLIEYISELRKHFKENFSEYEVSGSLYQGYLDLTFFTLTTKEMKLKELKFAIVFIHDKMQFEVWLSGKNRAVMSSYHKKFSNYQLDNYTLAEDEKGMDSIIEAVLVDKPNFDNLIELTNEIEIGVINFIKDIENLIN</sequence>
<dbReference type="EMBL" id="JAHLQF010000002">
    <property type="protein sequence ID" value="MBU5484385.1"/>
    <property type="molecule type" value="Genomic_DNA"/>
</dbReference>
<comment type="caution">
    <text evidence="2">The sequence shown here is derived from an EMBL/GenBank/DDBJ whole genome shotgun (WGS) entry which is preliminary data.</text>
</comment>
<dbReference type="Proteomes" id="UP000726170">
    <property type="component" value="Unassembled WGS sequence"/>
</dbReference>
<evidence type="ECO:0000313" key="3">
    <source>
        <dbReference type="Proteomes" id="UP000726170"/>
    </source>
</evidence>
<dbReference type="RefSeq" id="WP_216438863.1">
    <property type="nucleotide sequence ID" value="NZ_JAHLQF010000002.1"/>
</dbReference>
<proteinExistence type="predicted"/>
<feature type="domain" description="DUF7000" evidence="1">
    <location>
        <begin position="5"/>
        <end position="160"/>
    </location>
</feature>
<keyword evidence="3" id="KW-1185">Reference proteome</keyword>